<accession>A0AAX4PLJ7</accession>
<name>A0AAX4PLJ7_9CHLO</name>
<protein>
    <submittedName>
        <fullName evidence="2">Uncharacterized protein</fullName>
    </submittedName>
</protein>
<proteinExistence type="predicted"/>
<dbReference type="AlphaFoldDB" id="A0AAX4PLJ7"/>
<evidence type="ECO:0000256" key="1">
    <source>
        <dbReference type="SAM" id="MobiDB-lite"/>
    </source>
</evidence>
<gene>
    <name evidence="2" type="ORF">HKI87_19g88550</name>
</gene>
<feature type="region of interest" description="Disordered" evidence="1">
    <location>
        <begin position="562"/>
        <end position="656"/>
    </location>
</feature>
<organism evidence="2 3">
    <name type="scientific">Chloropicon roscoffensis</name>
    <dbReference type="NCBI Taxonomy" id="1461544"/>
    <lineage>
        <taxon>Eukaryota</taxon>
        <taxon>Viridiplantae</taxon>
        <taxon>Chlorophyta</taxon>
        <taxon>Chloropicophyceae</taxon>
        <taxon>Chloropicales</taxon>
        <taxon>Chloropicaceae</taxon>
        <taxon>Chloropicon</taxon>
    </lineage>
</organism>
<sequence length="656" mass="69964">MAAEGELLERAREAAREVCRARGDGHGGRKRDQNPRAETAALDRAVRAWAAEVRSKLETGSSDEDRASACEAVLRATRDENAAVLLSNRDMVDALIRRAAVDPTTRFVVMELLLTSNPRKLAEASERFCASIDEGFASHLRDSFFESGAASTSTRAIELDRRTWCLVPQLIENLKGTSRTRGEEGRRVHGERLRQLCEAVESAIAEASKLGSEIPPQESRRIAHVCDEALGRLAKLLGTRYTFQTSANVGDVLRAMGSYFAFLRGVLASRRHGESCLEVASGLRAILGMHRALLGATTASIMIWADPLISQLNHIAKLSLSRPLLLCESREGTGDGLVADTMETVACWIDSHKSAAAMKLNPHALAVPLVALVHLSRGLGGPGDRTPVGSSDWARGIAHKSFNCLSSACACSSPLWPDQEMQGAIGSCLVDACGGLVQTLGSAIAPPGPKAKGPSANRSEIDALDALCCAALMALDRMCQCQSSPVFCSLRGRAEQVAREASGLASRGHLPGLARASDSLLQGLRSLLRPRVLSLGGEEVVLGGMKLPDILSEVFEHHRAASRTAAEARAADPPTAPSATFEEKKSEGEEERRAPAMAAEPAKREREEERGAPVALAMAAEPVKKARLPHPTTTTDYGDLLSDSDEGSLSIDSGGM</sequence>
<feature type="compositionally biased region" description="Basic and acidic residues" evidence="1">
    <location>
        <begin position="581"/>
        <end position="594"/>
    </location>
</feature>
<dbReference type="EMBL" id="CP151519">
    <property type="protein sequence ID" value="WZN67282.1"/>
    <property type="molecule type" value="Genomic_DNA"/>
</dbReference>
<evidence type="ECO:0000313" key="3">
    <source>
        <dbReference type="Proteomes" id="UP001472866"/>
    </source>
</evidence>
<feature type="compositionally biased region" description="Low complexity" evidence="1">
    <location>
        <begin position="562"/>
        <end position="573"/>
    </location>
</feature>
<feature type="compositionally biased region" description="Basic and acidic residues" evidence="1">
    <location>
        <begin position="601"/>
        <end position="611"/>
    </location>
</feature>
<feature type="compositionally biased region" description="Basic and acidic residues" evidence="1">
    <location>
        <begin position="18"/>
        <end position="35"/>
    </location>
</feature>
<feature type="compositionally biased region" description="Low complexity" evidence="1">
    <location>
        <begin position="636"/>
        <end position="656"/>
    </location>
</feature>
<dbReference type="Proteomes" id="UP001472866">
    <property type="component" value="Chromosome 19"/>
</dbReference>
<reference evidence="2 3" key="1">
    <citation type="submission" date="2024-03" db="EMBL/GenBank/DDBJ databases">
        <title>Complete genome sequence of the green alga Chloropicon roscoffensis RCC1871.</title>
        <authorList>
            <person name="Lemieux C."/>
            <person name="Pombert J.-F."/>
            <person name="Otis C."/>
            <person name="Turmel M."/>
        </authorList>
    </citation>
    <scope>NUCLEOTIDE SEQUENCE [LARGE SCALE GENOMIC DNA]</scope>
    <source>
        <strain evidence="2 3">RCC1871</strain>
    </source>
</reference>
<feature type="region of interest" description="Disordered" evidence="1">
    <location>
        <begin position="18"/>
        <end position="38"/>
    </location>
</feature>
<keyword evidence="3" id="KW-1185">Reference proteome</keyword>
<evidence type="ECO:0000313" key="2">
    <source>
        <dbReference type="EMBL" id="WZN67282.1"/>
    </source>
</evidence>